<dbReference type="EMBL" id="RDQH01000342">
    <property type="protein sequence ID" value="RXH71547.1"/>
    <property type="molecule type" value="Genomic_DNA"/>
</dbReference>
<protein>
    <submittedName>
        <fullName evidence="6">Uncharacterized protein</fullName>
    </submittedName>
</protein>
<dbReference type="SMR" id="A0A498HQ58"/>
<evidence type="ECO:0000256" key="2">
    <source>
        <dbReference type="ARBA" id="ARBA00010704"/>
    </source>
</evidence>
<dbReference type="GO" id="GO:0005768">
    <property type="term" value="C:endosome"/>
    <property type="evidence" value="ECO:0007669"/>
    <property type="project" value="UniProtKB-SubCell"/>
</dbReference>
<keyword evidence="7" id="KW-1185">Reference proteome</keyword>
<gene>
    <name evidence="6" type="ORF">DVH24_018902</name>
</gene>
<accession>A0A498HQ58</accession>
<reference evidence="6 7" key="1">
    <citation type="submission" date="2018-10" db="EMBL/GenBank/DDBJ databases">
        <title>A high-quality apple genome assembly.</title>
        <authorList>
            <person name="Hu J."/>
        </authorList>
    </citation>
    <scope>NUCLEOTIDE SEQUENCE [LARGE SCALE GENOMIC DNA]</scope>
    <source>
        <strain evidence="7">cv. HFTH1</strain>
        <tissue evidence="6">Young leaf</tissue>
    </source>
</reference>
<dbReference type="PANTHER" id="PTHR13673:SF0">
    <property type="entry name" value="VPS35 ENDOSOMAL PROTEIN-SORTING FACTOR-LIKE"/>
    <property type="match status" value="1"/>
</dbReference>
<evidence type="ECO:0000256" key="5">
    <source>
        <dbReference type="ARBA" id="ARBA00022927"/>
    </source>
</evidence>
<keyword evidence="5" id="KW-0653">Protein transport</keyword>
<dbReference type="PANTHER" id="PTHR13673">
    <property type="entry name" value="ESOPHAGEAL CANCER ASSOCIATED PROTEIN"/>
    <property type="match status" value="1"/>
</dbReference>
<keyword evidence="3" id="KW-0813">Transport</keyword>
<evidence type="ECO:0000256" key="1">
    <source>
        <dbReference type="ARBA" id="ARBA00004177"/>
    </source>
</evidence>
<evidence type="ECO:0000313" key="6">
    <source>
        <dbReference type="EMBL" id="RXH71547.1"/>
    </source>
</evidence>
<dbReference type="AlphaFoldDB" id="A0A498HQ58"/>
<dbReference type="STRING" id="3750.A0A498HQ58"/>
<dbReference type="GO" id="GO:0032456">
    <property type="term" value="P:endocytic recycling"/>
    <property type="evidence" value="ECO:0007669"/>
    <property type="project" value="InterPro"/>
</dbReference>
<keyword evidence="4" id="KW-0967">Endosome</keyword>
<organism evidence="6 7">
    <name type="scientific">Malus domestica</name>
    <name type="common">Apple</name>
    <name type="synonym">Pyrus malus</name>
    <dbReference type="NCBI Taxonomy" id="3750"/>
    <lineage>
        <taxon>Eukaryota</taxon>
        <taxon>Viridiplantae</taxon>
        <taxon>Streptophyta</taxon>
        <taxon>Embryophyta</taxon>
        <taxon>Tracheophyta</taxon>
        <taxon>Spermatophyta</taxon>
        <taxon>Magnoliopsida</taxon>
        <taxon>eudicotyledons</taxon>
        <taxon>Gunneridae</taxon>
        <taxon>Pentapetalae</taxon>
        <taxon>rosids</taxon>
        <taxon>fabids</taxon>
        <taxon>Rosales</taxon>
        <taxon>Rosaceae</taxon>
        <taxon>Amygdaloideae</taxon>
        <taxon>Maleae</taxon>
        <taxon>Malus</taxon>
    </lineage>
</organism>
<evidence type="ECO:0000256" key="4">
    <source>
        <dbReference type="ARBA" id="ARBA00022753"/>
    </source>
</evidence>
<proteinExistence type="inferred from homology"/>
<dbReference type="GO" id="GO:0015031">
    <property type="term" value="P:protein transport"/>
    <property type="evidence" value="ECO:0007669"/>
    <property type="project" value="UniProtKB-KW"/>
</dbReference>
<dbReference type="InterPro" id="IPR029705">
    <property type="entry name" value="VPS35L"/>
</dbReference>
<evidence type="ECO:0000256" key="3">
    <source>
        <dbReference type="ARBA" id="ARBA00022448"/>
    </source>
</evidence>
<dbReference type="Proteomes" id="UP000290289">
    <property type="component" value="Chromosome 16"/>
</dbReference>
<comment type="subcellular location">
    <subcellularLocation>
        <location evidence="1">Endosome</location>
    </subcellularLocation>
</comment>
<comment type="caution">
    <text evidence="6">The sequence shown here is derived from an EMBL/GenBank/DDBJ whole genome shotgun (WGS) entry which is preliminary data.</text>
</comment>
<name>A0A498HQ58_MALDO</name>
<sequence length="133" mass="15803">MFLSYIGFYKCFPFLGFRKEILVFHTFYSHPAIYFPKFLTASYNLSSNYLFSFFLLLRDVRHDERQETHEKSSTSMHLEELEDPEKFAEEGGKVITGQEYVSRLHELKAELTHAWHVDDRVTSLKLSIEVHFN</sequence>
<comment type="similarity">
    <text evidence="2">Belongs to the VPS35L family.</text>
</comment>
<evidence type="ECO:0000313" key="7">
    <source>
        <dbReference type="Proteomes" id="UP000290289"/>
    </source>
</evidence>